<keyword evidence="2" id="KW-1003">Cell membrane</keyword>
<keyword evidence="5 6" id="KW-0472">Membrane</keyword>
<accession>A0A285NTQ4</accession>
<dbReference type="InterPro" id="IPR050833">
    <property type="entry name" value="Poly_Biosynth_Transport"/>
</dbReference>
<dbReference type="GO" id="GO:0005886">
    <property type="term" value="C:plasma membrane"/>
    <property type="evidence" value="ECO:0007669"/>
    <property type="project" value="UniProtKB-SubCell"/>
</dbReference>
<dbReference type="InterPro" id="IPR014249">
    <property type="entry name" value="Spore_V_B"/>
</dbReference>
<evidence type="ECO:0000256" key="6">
    <source>
        <dbReference type="SAM" id="Phobius"/>
    </source>
</evidence>
<feature type="transmembrane region" description="Helical" evidence="6">
    <location>
        <begin position="457"/>
        <end position="477"/>
    </location>
</feature>
<dbReference type="InterPro" id="IPR024923">
    <property type="entry name" value="PG_synth_SpoVB"/>
</dbReference>
<feature type="transmembrane region" description="Helical" evidence="6">
    <location>
        <begin position="44"/>
        <end position="66"/>
    </location>
</feature>
<name>A0A285NTQ4_9BACI</name>
<dbReference type="CDD" id="cd13124">
    <property type="entry name" value="MATE_SpoVB_like"/>
    <property type="match status" value="1"/>
</dbReference>
<feature type="transmembrane region" description="Helical" evidence="6">
    <location>
        <begin position="360"/>
        <end position="378"/>
    </location>
</feature>
<evidence type="ECO:0000256" key="3">
    <source>
        <dbReference type="ARBA" id="ARBA00022692"/>
    </source>
</evidence>
<keyword evidence="8" id="KW-1185">Reference proteome</keyword>
<dbReference type="PIRSF" id="PIRSF038958">
    <property type="entry name" value="PG_synth_SpoVB"/>
    <property type="match status" value="1"/>
</dbReference>
<feature type="transmembrane region" description="Helical" evidence="6">
    <location>
        <begin position="121"/>
        <end position="142"/>
    </location>
</feature>
<keyword evidence="3 6" id="KW-0812">Transmembrane</keyword>
<dbReference type="AlphaFoldDB" id="A0A285NTQ4"/>
<evidence type="ECO:0000256" key="4">
    <source>
        <dbReference type="ARBA" id="ARBA00022989"/>
    </source>
</evidence>
<feature type="transmembrane region" description="Helical" evidence="6">
    <location>
        <begin position="86"/>
        <end position="109"/>
    </location>
</feature>
<reference evidence="8" key="1">
    <citation type="submission" date="2017-09" db="EMBL/GenBank/DDBJ databases">
        <authorList>
            <person name="Varghese N."/>
            <person name="Submissions S."/>
        </authorList>
    </citation>
    <scope>NUCLEOTIDE SEQUENCE [LARGE SCALE GENOMIC DNA]</scope>
    <source>
        <strain evidence="8">CGMCC 1.8913</strain>
    </source>
</reference>
<dbReference type="Proteomes" id="UP000219356">
    <property type="component" value="Unassembled WGS sequence"/>
</dbReference>
<feature type="transmembrane region" description="Helical" evidence="6">
    <location>
        <begin position="414"/>
        <end position="436"/>
    </location>
</feature>
<organism evidence="7 8">
    <name type="scientific">Terribacillus aidingensis</name>
    <dbReference type="NCBI Taxonomy" id="586416"/>
    <lineage>
        <taxon>Bacteria</taxon>
        <taxon>Bacillati</taxon>
        <taxon>Bacillota</taxon>
        <taxon>Bacilli</taxon>
        <taxon>Bacillales</taxon>
        <taxon>Bacillaceae</taxon>
        <taxon>Terribacillus</taxon>
    </lineage>
</organism>
<evidence type="ECO:0000256" key="5">
    <source>
        <dbReference type="ARBA" id="ARBA00023136"/>
    </source>
</evidence>
<dbReference type="NCBIfam" id="TIGR02900">
    <property type="entry name" value="spore_V_B"/>
    <property type="match status" value="1"/>
</dbReference>
<evidence type="ECO:0000313" key="7">
    <source>
        <dbReference type="EMBL" id="SNZ11266.1"/>
    </source>
</evidence>
<feature type="transmembrane region" description="Helical" evidence="6">
    <location>
        <begin position="12"/>
        <end position="32"/>
    </location>
</feature>
<dbReference type="PANTHER" id="PTHR30250">
    <property type="entry name" value="PST FAMILY PREDICTED COLANIC ACID TRANSPORTER"/>
    <property type="match status" value="1"/>
</dbReference>
<feature type="transmembrane region" description="Helical" evidence="6">
    <location>
        <begin position="483"/>
        <end position="504"/>
    </location>
</feature>
<sequence>MDVTKQTFLQGALILIAASLITRFLGFVNRIVVARVMGEEGVGLYMMAMPTLFLAIAITQFGLPIAISKRVAEADVRGDTVQIKKIVVVSLSITLSISIVFVGFLYFIAPFLADKLLKDARVIYPLFAIGPIIPILAVAAVLRGYFQGKQNMKPQSFSQVIEQIVRISCTVFLVKLLLPYGVEFAALGAMISVIIGEFISLLYMLYQFKRKKTVKIRSQFLTALKGGKETLEQLFSIALPATGSRLIASGTHFLEPILTAQSLALAGVGTALATRQYGELTGYALPLLFLPTFITHSLATALLPSISEANEQNRHQFVHYRIHQAIRLSFASGAIATVTLTIFAGPILHYMYGSESAERFILLMAPFYIMMYIQMPLSTALQALDAAKSAMWNTVIGAGAKIVILVSLGSNAKFGIIGIAISLIVTVVLITLLHLISLARVAGFKLSWKELGRMFSLLGLTFVTAYMLKGIFAGSLYQLPSFLLLLLCLLILYCLFLLCFGFITKAEYEQFLSRKKR</sequence>
<dbReference type="Pfam" id="PF01943">
    <property type="entry name" value="Polysacc_synt"/>
    <property type="match status" value="1"/>
</dbReference>
<gene>
    <name evidence="7" type="ORF">SAMN05421503_1996</name>
</gene>
<dbReference type="RefSeq" id="WP_342748975.1">
    <property type="nucleotide sequence ID" value="NZ_OBEK01000002.1"/>
</dbReference>
<proteinExistence type="predicted"/>
<protein>
    <submittedName>
        <fullName evidence="7">Stage V sporulation protein B</fullName>
    </submittedName>
</protein>
<dbReference type="STRING" id="586416.GZ22_09795"/>
<dbReference type="PANTHER" id="PTHR30250:SF24">
    <property type="entry name" value="STAGE V SPORULATION PROTEIN B"/>
    <property type="match status" value="1"/>
</dbReference>
<feature type="transmembrane region" description="Helical" evidence="6">
    <location>
        <begin position="186"/>
        <end position="206"/>
    </location>
</feature>
<evidence type="ECO:0000313" key="8">
    <source>
        <dbReference type="Proteomes" id="UP000219356"/>
    </source>
</evidence>
<feature type="transmembrane region" description="Helical" evidence="6">
    <location>
        <begin position="163"/>
        <end position="180"/>
    </location>
</feature>
<dbReference type="InterPro" id="IPR002797">
    <property type="entry name" value="Polysacc_synth"/>
</dbReference>
<keyword evidence="4 6" id="KW-1133">Transmembrane helix</keyword>
<dbReference type="EMBL" id="OBEK01000002">
    <property type="protein sequence ID" value="SNZ11266.1"/>
    <property type="molecule type" value="Genomic_DNA"/>
</dbReference>
<evidence type="ECO:0000256" key="2">
    <source>
        <dbReference type="ARBA" id="ARBA00022475"/>
    </source>
</evidence>
<evidence type="ECO:0000256" key="1">
    <source>
        <dbReference type="ARBA" id="ARBA00004651"/>
    </source>
</evidence>
<feature type="transmembrane region" description="Helical" evidence="6">
    <location>
        <begin position="390"/>
        <end position="408"/>
    </location>
</feature>
<feature type="transmembrane region" description="Helical" evidence="6">
    <location>
        <begin position="325"/>
        <end position="348"/>
    </location>
</feature>
<comment type="subcellular location">
    <subcellularLocation>
        <location evidence="1">Cell membrane</location>
        <topology evidence="1">Multi-pass membrane protein</topology>
    </subcellularLocation>
</comment>